<keyword evidence="2" id="KW-1185">Reference proteome</keyword>
<organism evidence="1 2">
    <name type="scientific">Lentzea aerocolonigenes</name>
    <name type="common">Lechevalieria aerocolonigenes</name>
    <name type="synonym">Saccharothrix aerocolonigenes</name>
    <dbReference type="NCBI Taxonomy" id="68170"/>
    <lineage>
        <taxon>Bacteria</taxon>
        <taxon>Bacillati</taxon>
        <taxon>Actinomycetota</taxon>
        <taxon>Actinomycetes</taxon>
        <taxon>Pseudonocardiales</taxon>
        <taxon>Pseudonocardiaceae</taxon>
        <taxon>Lentzea</taxon>
    </lineage>
</organism>
<evidence type="ECO:0000313" key="1">
    <source>
        <dbReference type="EMBL" id="KJK51670.1"/>
    </source>
</evidence>
<gene>
    <name evidence="1" type="ORF">UK23_06000</name>
</gene>
<dbReference type="Proteomes" id="UP000033393">
    <property type="component" value="Unassembled WGS sequence"/>
</dbReference>
<accession>A0A0F0H840</accession>
<name>A0A0F0H840_LENAE</name>
<dbReference type="AlphaFoldDB" id="A0A0F0H840"/>
<reference evidence="1 2" key="1">
    <citation type="submission" date="2015-02" db="EMBL/GenBank/DDBJ databases">
        <authorList>
            <person name="Ju K.-S."/>
            <person name="Doroghazi J.R."/>
            <person name="Metcalf W."/>
        </authorList>
    </citation>
    <scope>NUCLEOTIDE SEQUENCE [LARGE SCALE GENOMIC DNA]</scope>
    <source>
        <strain evidence="1 2">NRRL B-16140</strain>
    </source>
</reference>
<sequence>MLLVDLQGLDARGEADVLVSLSSTTWRNVTSVLSPGSTLMWAASRRQAKESITGGQLTNGNST</sequence>
<evidence type="ECO:0000313" key="2">
    <source>
        <dbReference type="Proteomes" id="UP000033393"/>
    </source>
</evidence>
<dbReference type="PATRIC" id="fig|68170.10.peg.6765"/>
<protein>
    <submittedName>
        <fullName evidence="1">Uncharacterized protein</fullName>
    </submittedName>
</protein>
<comment type="caution">
    <text evidence="1">The sequence shown here is derived from an EMBL/GenBank/DDBJ whole genome shotgun (WGS) entry which is preliminary data.</text>
</comment>
<dbReference type="EMBL" id="JYJG01000029">
    <property type="protein sequence ID" value="KJK51670.1"/>
    <property type="molecule type" value="Genomic_DNA"/>
</dbReference>
<proteinExistence type="predicted"/>